<evidence type="ECO:0000313" key="2">
    <source>
        <dbReference type="EMBL" id="SFL81951.1"/>
    </source>
</evidence>
<dbReference type="PANTHER" id="PTHR43056:SF5">
    <property type="entry name" value="PEPTIDASE S9 PROLYL OLIGOPEPTIDASE CATALYTIC DOMAIN-CONTAINING PROTEIN"/>
    <property type="match status" value="1"/>
</dbReference>
<name>A0A1I4KTJ2_9PROT</name>
<gene>
    <name evidence="2" type="ORF">SAMN05421863_10054</name>
</gene>
<accession>A0A1I4KTJ2</accession>
<dbReference type="GO" id="GO:0006508">
    <property type="term" value="P:proteolysis"/>
    <property type="evidence" value="ECO:0007669"/>
    <property type="project" value="InterPro"/>
</dbReference>
<reference evidence="3" key="1">
    <citation type="submission" date="2016-10" db="EMBL/GenBank/DDBJ databases">
        <authorList>
            <person name="Varghese N."/>
            <person name="Submissions S."/>
        </authorList>
    </citation>
    <scope>NUCLEOTIDE SEQUENCE [LARGE SCALE GENOMIC DNA]</scope>
    <source>
        <strain evidence="3">Nm44</strain>
    </source>
</reference>
<dbReference type="InterPro" id="IPR050585">
    <property type="entry name" value="Xaa-Pro_dipeptidyl-ppase/CocE"/>
</dbReference>
<evidence type="ECO:0000313" key="3">
    <source>
        <dbReference type="Proteomes" id="UP000183287"/>
    </source>
</evidence>
<evidence type="ECO:0000259" key="1">
    <source>
        <dbReference type="Pfam" id="PF00326"/>
    </source>
</evidence>
<sequence length="80" mass="8763">MVDVNRLAITGGSAGGYATLCALTFFKLFSAGASYYGVSDLEALARDTHKFESRYLDGLVGPYPERRDLYLARLFNTSSN</sequence>
<dbReference type="Pfam" id="PF00326">
    <property type="entry name" value="Peptidase_S9"/>
    <property type="match status" value="1"/>
</dbReference>
<dbReference type="SUPFAM" id="SSF53474">
    <property type="entry name" value="alpha/beta-Hydrolases"/>
    <property type="match status" value="1"/>
</dbReference>
<dbReference type="GO" id="GO:0008236">
    <property type="term" value="F:serine-type peptidase activity"/>
    <property type="evidence" value="ECO:0007669"/>
    <property type="project" value="InterPro"/>
</dbReference>
<dbReference type="InterPro" id="IPR001375">
    <property type="entry name" value="Peptidase_S9_cat"/>
</dbReference>
<organism evidence="2 3">
    <name type="scientific">Nitrosomonas communis</name>
    <dbReference type="NCBI Taxonomy" id="44574"/>
    <lineage>
        <taxon>Bacteria</taxon>
        <taxon>Pseudomonadati</taxon>
        <taxon>Pseudomonadota</taxon>
        <taxon>Betaproteobacteria</taxon>
        <taxon>Nitrosomonadales</taxon>
        <taxon>Nitrosomonadaceae</taxon>
        <taxon>Nitrosomonas</taxon>
    </lineage>
</organism>
<proteinExistence type="predicted"/>
<dbReference type="AlphaFoldDB" id="A0A1I4KTJ2"/>
<dbReference type="RefSeq" id="WP_074903613.1">
    <property type="nucleotide sequence ID" value="NZ_FOUB01000005.1"/>
</dbReference>
<keyword evidence="3" id="KW-1185">Reference proteome</keyword>
<dbReference type="Proteomes" id="UP000183287">
    <property type="component" value="Unassembled WGS sequence"/>
</dbReference>
<protein>
    <submittedName>
        <fullName evidence="2">Prolyl oligopeptidase family protein</fullName>
    </submittedName>
</protein>
<dbReference type="Gene3D" id="3.40.50.1820">
    <property type="entry name" value="alpha/beta hydrolase"/>
    <property type="match status" value="1"/>
</dbReference>
<dbReference type="EMBL" id="FOUB01000005">
    <property type="protein sequence ID" value="SFL81951.1"/>
    <property type="molecule type" value="Genomic_DNA"/>
</dbReference>
<dbReference type="InterPro" id="IPR029058">
    <property type="entry name" value="AB_hydrolase_fold"/>
</dbReference>
<dbReference type="PANTHER" id="PTHR43056">
    <property type="entry name" value="PEPTIDASE S9 PROLYL OLIGOPEPTIDASE"/>
    <property type="match status" value="1"/>
</dbReference>
<feature type="domain" description="Peptidase S9 prolyl oligopeptidase catalytic" evidence="1">
    <location>
        <begin position="2"/>
        <end position="63"/>
    </location>
</feature>